<feature type="region of interest" description="Disordered" evidence="1">
    <location>
        <begin position="20"/>
        <end position="45"/>
    </location>
</feature>
<protein>
    <recommendedName>
        <fullName evidence="3">Lipoprotein</fullName>
    </recommendedName>
</protein>
<reference evidence="2" key="1">
    <citation type="journal article" date="2018" name="J. Ind. Microbiol. Biotechnol.">
        <title>Genome mining reveals uncommon alkylpyrones as type III PKS products from myxobacteria.</title>
        <authorList>
            <person name="Hug J.J."/>
            <person name="Panter F."/>
            <person name="Krug D."/>
            <person name="Muller R."/>
        </authorList>
    </citation>
    <scope>NUCLEOTIDE SEQUENCE</scope>
    <source>
        <strain evidence="2">MNa10638</strain>
    </source>
</reference>
<dbReference type="AlphaFoldDB" id="A0A3Q8I1U9"/>
<accession>A0A3Q8I1U9</accession>
<proteinExistence type="predicted"/>
<evidence type="ECO:0000313" key="2">
    <source>
        <dbReference type="EMBL" id="AYM52709.1"/>
    </source>
</evidence>
<evidence type="ECO:0008006" key="3">
    <source>
        <dbReference type="Google" id="ProtNLM"/>
    </source>
</evidence>
<dbReference type="EMBL" id="MH908882">
    <property type="protein sequence ID" value="AYM52709.1"/>
    <property type="molecule type" value="Genomic_DNA"/>
</dbReference>
<name>A0A3Q8I1U9_9BACT</name>
<dbReference type="PROSITE" id="PS51257">
    <property type="entry name" value="PROKAR_LIPOPROTEIN"/>
    <property type="match status" value="1"/>
</dbReference>
<evidence type="ECO:0000256" key="1">
    <source>
        <dbReference type="SAM" id="MobiDB-lite"/>
    </source>
</evidence>
<feature type="compositionally biased region" description="Basic and acidic residues" evidence="1">
    <location>
        <begin position="36"/>
        <end position="45"/>
    </location>
</feature>
<sequence>MRRVHLLAVALVATTTGVACQGKPLGHPSRQQGRSHSPEQHTRRDLELGDEQAAALAALAAEADAHPDDFEARKASGLAHMRFTLAGVLRLRDRAEADLEAAFALKSDDPELDRSLARFYNMRAVAGDYAKADMQVKVYAALLGKQEPLAMSHGDFVAWSFFQLGRILADKNRGHNLDALAKVRALEQTLATRVAQHPDEIELRALAGNFAFFFAGNIPLDRMRRVEQAVAYFEVLRARWDELRPGARDPNHCPNTRENFMFELAEGYLVLDQSASAREIYEELATIQGPRTRAKELVAHVSQERLRNLERYRGDMKLMPPWPSDVGNCVVCHAYNAEVPLDSLYSLEPIRLADVPSQADYKPLTGLLPAEPDAPPRIADRERMPGAVADVLERRCAPCHFPGGEVADMLDLSAPGAASQARPWILERTGAGDMPPDAPLSADELEILKGWVPAP</sequence>
<organism evidence="2">
    <name type="scientific">Pseudenhygromyxa salsuginis</name>
    <dbReference type="NCBI Taxonomy" id="442868"/>
    <lineage>
        <taxon>Bacteria</taxon>
        <taxon>Pseudomonadati</taxon>
        <taxon>Myxococcota</taxon>
        <taxon>Polyangia</taxon>
        <taxon>Nannocystales</taxon>
        <taxon>Nannocystaceae</taxon>
        <taxon>Pseudenhygromyxa</taxon>
    </lineage>
</organism>